<feature type="domain" description="HTH cro/C1-type" evidence="1">
    <location>
        <begin position="9"/>
        <end position="62"/>
    </location>
</feature>
<name>A0A1M4N3P0_9RHOB</name>
<dbReference type="PROSITE" id="PS50943">
    <property type="entry name" value="HTH_CROC1"/>
    <property type="match status" value="1"/>
</dbReference>
<dbReference type="InterPro" id="IPR001387">
    <property type="entry name" value="Cro/C1-type_HTH"/>
</dbReference>
<protein>
    <submittedName>
        <fullName evidence="2">Putative ATP/GTP-binding protein</fullName>
    </submittedName>
</protein>
<dbReference type="EMBL" id="FMJB01000047">
    <property type="protein sequence ID" value="SCM67676.1"/>
    <property type="molecule type" value="Genomic_DNA"/>
</dbReference>
<evidence type="ECO:0000313" key="2">
    <source>
        <dbReference type="EMBL" id="SCM67676.1"/>
    </source>
</evidence>
<keyword evidence="3" id="KW-1185">Reference proteome</keyword>
<dbReference type="InterPro" id="IPR010982">
    <property type="entry name" value="Lambda_DNA-bd_dom_sf"/>
</dbReference>
<evidence type="ECO:0000313" key="3">
    <source>
        <dbReference type="Proteomes" id="UP000184085"/>
    </source>
</evidence>
<proteinExistence type="predicted"/>
<dbReference type="SUPFAM" id="SSF47413">
    <property type="entry name" value="lambda repressor-like DNA-binding domains"/>
    <property type="match status" value="1"/>
</dbReference>
<gene>
    <name evidence="2" type="ORF">KARMA_1878</name>
</gene>
<dbReference type="AlphaFoldDB" id="A0A1M4N3P0"/>
<dbReference type="Proteomes" id="UP000184085">
    <property type="component" value="Unassembled WGS sequence"/>
</dbReference>
<organism evidence="2 3">
    <name type="scientific">Donghicola eburneus</name>
    <dbReference type="NCBI Taxonomy" id="393278"/>
    <lineage>
        <taxon>Bacteria</taxon>
        <taxon>Pseudomonadati</taxon>
        <taxon>Pseudomonadota</taxon>
        <taxon>Alphaproteobacteria</taxon>
        <taxon>Rhodobacterales</taxon>
        <taxon>Roseobacteraceae</taxon>
        <taxon>Donghicola</taxon>
    </lineage>
</organism>
<dbReference type="CDD" id="cd00093">
    <property type="entry name" value="HTH_XRE"/>
    <property type="match status" value="1"/>
</dbReference>
<dbReference type="Gene3D" id="1.10.260.40">
    <property type="entry name" value="lambda repressor-like DNA-binding domains"/>
    <property type="match status" value="1"/>
</dbReference>
<dbReference type="RefSeq" id="WP_072706317.1">
    <property type="nucleotide sequence ID" value="NZ_FMJB01000047.1"/>
</dbReference>
<dbReference type="GO" id="GO:0003677">
    <property type="term" value="F:DNA binding"/>
    <property type="evidence" value="ECO:0007669"/>
    <property type="project" value="InterPro"/>
</dbReference>
<reference evidence="3" key="1">
    <citation type="submission" date="2016-09" db="EMBL/GenBank/DDBJ databases">
        <authorList>
            <person name="Wibberg D."/>
        </authorList>
    </citation>
    <scope>NUCLEOTIDE SEQUENCE [LARGE SCALE GENOMIC DNA]</scope>
</reference>
<dbReference type="Pfam" id="PF13443">
    <property type="entry name" value="HTH_26"/>
    <property type="match status" value="1"/>
</dbReference>
<sequence length="254" mass="28301">MRGDVFKVLQEALRARRMTYADLADTLGLSEPTIKRIFAARDCKLSRIIEICDALDLSLSDVTDNAARQKAEATVLPMATELSLAADPPLFYFLILLRDLRAPEYIAQIMGLSPTRLHQMGMTLERLGLAEVGAGNKIRLLSHAPIRFRPNGPLLPLLKEVNMRFIAHGISTPSGNADHFFTISRRMRSETALEIRQDIQALSEKISELSRQDQLVAPEHLLKPYKIAGFWGVVDFGALMARPANTLETVPQGR</sequence>
<evidence type="ECO:0000259" key="1">
    <source>
        <dbReference type="PROSITE" id="PS50943"/>
    </source>
</evidence>
<dbReference type="SMART" id="SM00530">
    <property type="entry name" value="HTH_XRE"/>
    <property type="match status" value="1"/>
</dbReference>
<accession>A0A1M4N3P0</accession>